<dbReference type="Gene3D" id="3.40.50.410">
    <property type="entry name" value="von Willebrand factor, type A domain"/>
    <property type="match status" value="1"/>
</dbReference>
<comment type="caution">
    <text evidence="3">The sequence shown here is derived from an EMBL/GenBank/DDBJ whole genome shotgun (WGS) entry which is preliminary data.</text>
</comment>
<dbReference type="GO" id="GO:0005886">
    <property type="term" value="C:plasma membrane"/>
    <property type="evidence" value="ECO:0007669"/>
    <property type="project" value="TreeGrafter"/>
</dbReference>
<dbReference type="GO" id="GO:0005544">
    <property type="term" value="F:calcium-dependent phospholipid binding"/>
    <property type="evidence" value="ECO:0007669"/>
    <property type="project" value="InterPro"/>
</dbReference>
<dbReference type="PANTHER" id="PTHR10857:SF106">
    <property type="entry name" value="C2 DOMAIN-CONTAINING PROTEIN"/>
    <property type="match status" value="1"/>
</dbReference>
<feature type="compositionally biased region" description="Pro residues" evidence="1">
    <location>
        <begin position="154"/>
        <end position="171"/>
    </location>
</feature>
<organism evidence="3 4">
    <name type="scientific">Ladona fulva</name>
    <name type="common">Scarce chaser dragonfly</name>
    <name type="synonym">Libellula fulva</name>
    <dbReference type="NCBI Taxonomy" id="123851"/>
    <lineage>
        <taxon>Eukaryota</taxon>
        <taxon>Metazoa</taxon>
        <taxon>Ecdysozoa</taxon>
        <taxon>Arthropoda</taxon>
        <taxon>Hexapoda</taxon>
        <taxon>Insecta</taxon>
        <taxon>Pterygota</taxon>
        <taxon>Palaeoptera</taxon>
        <taxon>Odonata</taxon>
        <taxon>Epiprocta</taxon>
        <taxon>Anisoptera</taxon>
        <taxon>Libelluloidea</taxon>
        <taxon>Libellulidae</taxon>
        <taxon>Ladona</taxon>
    </lineage>
</organism>
<dbReference type="Pfam" id="PF07002">
    <property type="entry name" value="Copine"/>
    <property type="match status" value="1"/>
</dbReference>
<sequence>VLAAYHSCIRQVQLYGPTNFAPVINHVARFAAAYRDGRNYFILLIITDGIITDMPKTVQAVVAASSLPMSIIIVGVGAADFSAMEELDADSTPLRTASGAKAVRDIVQFVPLRNFLRPGIDPQGAKVRLAKEVLAEIPDQFLGYMQRNRITPHQVPPESQPSILPPDPELL</sequence>
<name>A0A8K0NZV9_LADFU</name>
<dbReference type="GO" id="GO:0071277">
    <property type="term" value="P:cellular response to calcium ion"/>
    <property type="evidence" value="ECO:0007669"/>
    <property type="project" value="TreeGrafter"/>
</dbReference>
<evidence type="ECO:0000259" key="2">
    <source>
        <dbReference type="Pfam" id="PF07002"/>
    </source>
</evidence>
<evidence type="ECO:0000313" key="4">
    <source>
        <dbReference type="Proteomes" id="UP000792457"/>
    </source>
</evidence>
<keyword evidence="4" id="KW-1185">Reference proteome</keyword>
<dbReference type="InterPro" id="IPR045052">
    <property type="entry name" value="Copine"/>
</dbReference>
<dbReference type="EMBL" id="KZ308364">
    <property type="protein sequence ID" value="KAG8228246.1"/>
    <property type="molecule type" value="Genomic_DNA"/>
</dbReference>
<feature type="non-terminal residue" evidence="3">
    <location>
        <position position="171"/>
    </location>
</feature>
<evidence type="ECO:0000256" key="1">
    <source>
        <dbReference type="SAM" id="MobiDB-lite"/>
    </source>
</evidence>
<dbReference type="InterPro" id="IPR010734">
    <property type="entry name" value="Copine_C"/>
</dbReference>
<dbReference type="GO" id="GO:0032991">
    <property type="term" value="C:protein-containing complex"/>
    <property type="evidence" value="ECO:0007669"/>
    <property type="project" value="UniProtKB-ARBA"/>
</dbReference>
<dbReference type="InterPro" id="IPR036465">
    <property type="entry name" value="vWFA_dom_sf"/>
</dbReference>
<dbReference type="AlphaFoldDB" id="A0A8K0NZV9"/>
<accession>A0A8K0NZV9</accession>
<proteinExistence type="predicted"/>
<dbReference type="SUPFAM" id="SSF53300">
    <property type="entry name" value="vWA-like"/>
    <property type="match status" value="1"/>
</dbReference>
<feature type="domain" description="Copine C-terminal" evidence="2">
    <location>
        <begin position="1"/>
        <end position="152"/>
    </location>
</feature>
<dbReference type="PANTHER" id="PTHR10857">
    <property type="entry name" value="COPINE"/>
    <property type="match status" value="1"/>
</dbReference>
<dbReference type="Proteomes" id="UP000792457">
    <property type="component" value="Unassembled WGS sequence"/>
</dbReference>
<reference evidence="3" key="1">
    <citation type="submission" date="2013-04" db="EMBL/GenBank/DDBJ databases">
        <authorList>
            <person name="Qu J."/>
            <person name="Murali S.C."/>
            <person name="Bandaranaike D."/>
            <person name="Bellair M."/>
            <person name="Blankenburg K."/>
            <person name="Chao H."/>
            <person name="Dinh H."/>
            <person name="Doddapaneni H."/>
            <person name="Downs B."/>
            <person name="Dugan-Rocha S."/>
            <person name="Elkadiri S."/>
            <person name="Gnanaolivu R.D."/>
            <person name="Hernandez B."/>
            <person name="Javaid M."/>
            <person name="Jayaseelan J.C."/>
            <person name="Lee S."/>
            <person name="Li M."/>
            <person name="Ming W."/>
            <person name="Munidasa M."/>
            <person name="Muniz J."/>
            <person name="Nguyen L."/>
            <person name="Ongeri F."/>
            <person name="Osuji N."/>
            <person name="Pu L.-L."/>
            <person name="Puazo M."/>
            <person name="Qu C."/>
            <person name="Quiroz J."/>
            <person name="Raj R."/>
            <person name="Weissenberger G."/>
            <person name="Xin Y."/>
            <person name="Zou X."/>
            <person name="Han Y."/>
            <person name="Richards S."/>
            <person name="Worley K."/>
            <person name="Muzny D."/>
            <person name="Gibbs R."/>
        </authorList>
    </citation>
    <scope>NUCLEOTIDE SEQUENCE</scope>
    <source>
        <strain evidence="3">Sampled in the wild</strain>
    </source>
</reference>
<dbReference type="OrthoDB" id="6620344at2759"/>
<feature type="region of interest" description="Disordered" evidence="1">
    <location>
        <begin position="151"/>
        <end position="171"/>
    </location>
</feature>
<evidence type="ECO:0000313" key="3">
    <source>
        <dbReference type="EMBL" id="KAG8228246.1"/>
    </source>
</evidence>
<protein>
    <recommendedName>
        <fullName evidence="2">Copine C-terminal domain-containing protein</fullName>
    </recommendedName>
</protein>
<gene>
    <name evidence="3" type="ORF">J437_LFUL012219</name>
</gene>
<reference evidence="3" key="2">
    <citation type="submission" date="2017-10" db="EMBL/GenBank/DDBJ databases">
        <title>Ladona fulva Genome sequencing and assembly.</title>
        <authorList>
            <person name="Murali S."/>
            <person name="Richards S."/>
            <person name="Bandaranaike D."/>
            <person name="Bellair M."/>
            <person name="Blankenburg K."/>
            <person name="Chao H."/>
            <person name="Dinh H."/>
            <person name="Doddapaneni H."/>
            <person name="Dugan-Rocha S."/>
            <person name="Elkadiri S."/>
            <person name="Gnanaolivu R."/>
            <person name="Hernandez B."/>
            <person name="Skinner E."/>
            <person name="Javaid M."/>
            <person name="Lee S."/>
            <person name="Li M."/>
            <person name="Ming W."/>
            <person name="Munidasa M."/>
            <person name="Muniz J."/>
            <person name="Nguyen L."/>
            <person name="Hughes D."/>
            <person name="Osuji N."/>
            <person name="Pu L.-L."/>
            <person name="Puazo M."/>
            <person name="Qu C."/>
            <person name="Quiroz J."/>
            <person name="Raj R."/>
            <person name="Weissenberger G."/>
            <person name="Xin Y."/>
            <person name="Zou X."/>
            <person name="Han Y."/>
            <person name="Worley K."/>
            <person name="Muzny D."/>
            <person name="Gibbs R."/>
        </authorList>
    </citation>
    <scope>NUCLEOTIDE SEQUENCE</scope>
    <source>
        <strain evidence="3">Sampled in the wild</strain>
    </source>
</reference>